<evidence type="ECO:0000256" key="1">
    <source>
        <dbReference type="ARBA" id="ARBA00022694"/>
    </source>
</evidence>
<feature type="binding site" evidence="2">
    <location>
        <position position="167"/>
    </location>
    <ligand>
        <name>ATP</name>
        <dbReference type="ChEBI" id="CHEBI:30616"/>
    </ligand>
</feature>
<evidence type="ECO:0000313" key="4">
    <source>
        <dbReference type="Proteomes" id="UP000095350"/>
    </source>
</evidence>
<dbReference type="PANTHER" id="PTHR37825:SF1">
    <property type="entry name" value="TRNA(MET) CYTIDINE ACETATE LIGASE"/>
    <property type="match status" value="1"/>
</dbReference>
<comment type="similarity">
    <text evidence="2">Belongs to the TmcAL family.</text>
</comment>
<accession>A0A173RIP1</accession>
<feature type="binding site" evidence="2">
    <location>
        <position position="102"/>
    </location>
    <ligand>
        <name>ATP</name>
        <dbReference type="ChEBI" id="CHEBI:30616"/>
    </ligand>
</feature>
<dbReference type="STRING" id="166486.ERS852572_00422"/>
<feature type="binding site" evidence="2">
    <location>
        <position position="192"/>
    </location>
    <ligand>
        <name>ATP</name>
        <dbReference type="ChEBI" id="CHEBI:30616"/>
    </ligand>
</feature>
<dbReference type="GO" id="GO:0000049">
    <property type="term" value="F:tRNA binding"/>
    <property type="evidence" value="ECO:0007669"/>
    <property type="project" value="UniProtKB-KW"/>
</dbReference>
<keyword evidence="2" id="KW-0963">Cytoplasm</keyword>
<evidence type="ECO:0000256" key="2">
    <source>
        <dbReference type="HAMAP-Rule" id="MF_01539"/>
    </source>
</evidence>
<feature type="binding site" evidence="2">
    <location>
        <begin position="7"/>
        <end position="20"/>
    </location>
    <ligand>
        <name>ATP</name>
        <dbReference type="ChEBI" id="CHEBI:30616"/>
    </ligand>
</feature>
<comment type="caution">
    <text evidence="2">Lacks conserved residue(s) required for the propagation of feature annotation.</text>
</comment>
<name>A0A173RIP1_9FIRM</name>
<dbReference type="NCBIfam" id="NF010191">
    <property type="entry name" value="PRK13670.1"/>
    <property type="match status" value="1"/>
</dbReference>
<comment type="catalytic activity">
    <reaction evidence="2">
        <text>cytidine(34) in elongator tRNA(Met) + acetate + ATP = N(4)-acetylcytidine(34) in elongator tRNA(Met) + AMP + diphosphate</text>
        <dbReference type="Rhea" id="RHEA:58144"/>
        <dbReference type="Rhea" id="RHEA-COMP:10693"/>
        <dbReference type="Rhea" id="RHEA-COMP:10694"/>
        <dbReference type="ChEBI" id="CHEBI:30089"/>
        <dbReference type="ChEBI" id="CHEBI:30616"/>
        <dbReference type="ChEBI" id="CHEBI:33019"/>
        <dbReference type="ChEBI" id="CHEBI:74900"/>
        <dbReference type="ChEBI" id="CHEBI:82748"/>
        <dbReference type="ChEBI" id="CHEBI:456215"/>
    </reaction>
</comment>
<dbReference type="Proteomes" id="UP000095350">
    <property type="component" value="Unassembled WGS sequence"/>
</dbReference>
<comment type="subcellular location">
    <subcellularLocation>
        <location evidence="2">Cytoplasm</location>
    </subcellularLocation>
</comment>
<keyword evidence="2" id="KW-0547">Nucleotide-binding</keyword>
<dbReference type="InterPro" id="IPR008513">
    <property type="entry name" value="tRNA(Met)_cyd_acetate_ligase"/>
</dbReference>
<sequence>MKTIGIIAEYNPFHNGHAYQIAELKRKTNADFVVIAMSGDFVQRGAPAIIDKYCRAEMALLCGADLVIELPAVWAVSSAEDFAMAGVTLFDKMGCIDGICFGAESDQLPQLKSIAGVLAEEPDIYRSALSSYLKKGLAFPAARAAALSDYFKSTGMNFLISILDTPNNILAVEYLKALKRRNSAMTPILIPRAGSGYHDTTINTPTASASAIRAAVSNVTPSDDHTFHFSSADYGSQSIHSSRPHLSGIASSMPEPAFALFQKEITSGRLMDADDFSSILGYRVLSCSKKELENIYDMTPEIANRIIKNRYHFSSFTQFCAQNKSRDITYTRMNRILLHLILQMTQTDVKQFKETDYIPYLRILGFRKDASALLSALKKSAKVPVISKLSSALRTLDGTANQMLKQDIFSSELYEQQKTGKTKNRFSCPECSKEIIRV</sequence>
<evidence type="ECO:0000313" key="3">
    <source>
        <dbReference type="EMBL" id="CUM77803.1"/>
    </source>
</evidence>
<dbReference type="OrthoDB" id="9769796at2"/>
<protein>
    <recommendedName>
        <fullName evidence="2">tRNA(Met) cytidine acetate ligase</fullName>
        <ecNumber evidence="2">6.3.4.-</ecNumber>
    </recommendedName>
</protein>
<dbReference type="SUPFAM" id="SSF52374">
    <property type="entry name" value="Nucleotidylyl transferase"/>
    <property type="match status" value="1"/>
</dbReference>
<dbReference type="AlphaFoldDB" id="A0A173RIP1"/>
<keyword evidence="1 2" id="KW-0819">tRNA processing</keyword>
<dbReference type="PANTHER" id="PTHR37825">
    <property type="entry name" value="TRNA(MET) CYTIDINE ACETATE LIGASE"/>
    <property type="match status" value="1"/>
</dbReference>
<comment type="function">
    <text evidence="2">Catalyzes the formation of N(4)-acetylcytidine (ac(4)C) at the wobble position of elongator tRNA(Met), using acetate and ATP as substrates. First activates an acetate ion to form acetyladenylate (Ac-AMP) and then transfers the acetyl group to tRNA to form ac(4)C34.</text>
</comment>
<dbReference type="GO" id="GO:0005737">
    <property type="term" value="C:cytoplasm"/>
    <property type="evidence" value="ECO:0007669"/>
    <property type="project" value="UniProtKB-SubCell"/>
</dbReference>
<dbReference type="RefSeq" id="WP_055193177.1">
    <property type="nucleotide sequence ID" value="NZ_CABIYH010000003.1"/>
</dbReference>
<keyword evidence="2" id="KW-0820">tRNA-binding</keyword>
<keyword evidence="2" id="KW-0067">ATP-binding</keyword>
<dbReference type="EMBL" id="CYXZ01000003">
    <property type="protein sequence ID" value="CUM77803.1"/>
    <property type="molecule type" value="Genomic_DNA"/>
</dbReference>
<dbReference type="HAMAP" id="MF_01539">
    <property type="entry name" value="TmcAL"/>
    <property type="match status" value="1"/>
</dbReference>
<dbReference type="PaxDb" id="166486-ERS852572_00422"/>
<organism evidence="3 4">
    <name type="scientific">Roseburia intestinalis</name>
    <dbReference type="NCBI Taxonomy" id="166486"/>
    <lineage>
        <taxon>Bacteria</taxon>
        <taxon>Bacillati</taxon>
        <taxon>Bacillota</taxon>
        <taxon>Clostridia</taxon>
        <taxon>Lachnospirales</taxon>
        <taxon>Lachnospiraceae</taxon>
        <taxon>Roseburia</taxon>
    </lineage>
</organism>
<dbReference type="InterPro" id="IPR014729">
    <property type="entry name" value="Rossmann-like_a/b/a_fold"/>
</dbReference>
<dbReference type="GO" id="GO:0016879">
    <property type="term" value="F:ligase activity, forming carbon-nitrogen bonds"/>
    <property type="evidence" value="ECO:0007669"/>
    <property type="project" value="UniProtKB-UniRule"/>
</dbReference>
<gene>
    <name evidence="2" type="primary">tmcAL</name>
    <name evidence="3" type="ORF">ERS852572_00422</name>
</gene>
<proteinExistence type="inferred from homology"/>
<keyword evidence="2" id="KW-0436">Ligase</keyword>
<keyword evidence="2" id="KW-0694">RNA-binding</keyword>
<dbReference type="EC" id="6.3.4.-" evidence="2"/>
<dbReference type="GO" id="GO:0006400">
    <property type="term" value="P:tRNA modification"/>
    <property type="evidence" value="ECO:0007669"/>
    <property type="project" value="UniProtKB-UniRule"/>
</dbReference>
<dbReference type="Gene3D" id="3.40.50.620">
    <property type="entry name" value="HUPs"/>
    <property type="match status" value="1"/>
</dbReference>
<dbReference type="Pfam" id="PF05636">
    <property type="entry name" value="HIGH_NTase1"/>
    <property type="match status" value="1"/>
</dbReference>
<dbReference type="GO" id="GO:0005524">
    <property type="term" value="F:ATP binding"/>
    <property type="evidence" value="ECO:0007669"/>
    <property type="project" value="UniProtKB-KW"/>
</dbReference>
<reference evidence="3 4" key="1">
    <citation type="submission" date="2015-09" db="EMBL/GenBank/DDBJ databases">
        <authorList>
            <consortium name="Pathogen Informatics"/>
        </authorList>
    </citation>
    <scope>NUCLEOTIDE SEQUENCE [LARGE SCALE GENOMIC DNA]</scope>
    <source>
        <strain evidence="3 4">2789STDY5834960</strain>
    </source>
</reference>